<evidence type="ECO:0000313" key="9">
    <source>
        <dbReference type="Proteomes" id="UP000013776"/>
    </source>
</evidence>
<comment type="subcellular location">
    <subcellularLocation>
        <location evidence="1">Nucleus</location>
    </subcellularLocation>
</comment>
<dbReference type="GO" id="GO:0007094">
    <property type="term" value="P:mitotic spindle assembly checkpoint signaling"/>
    <property type="evidence" value="ECO:0007669"/>
    <property type="project" value="TreeGrafter"/>
</dbReference>
<dbReference type="PANTHER" id="PTHR11842">
    <property type="entry name" value="MITOTIC SPINDLE ASSEMBLY CHECKPOINT PROTEIN MAD2"/>
    <property type="match status" value="1"/>
</dbReference>
<dbReference type="Gene3D" id="3.30.900.10">
    <property type="entry name" value="HORMA domain"/>
    <property type="match status" value="1"/>
</dbReference>
<dbReference type="FunFam" id="3.30.900.10:FF:000002">
    <property type="entry name" value="Mitotic spindle assembly checkpoint protein MAD2A"/>
    <property type="match status" value="1"/>
</dbReference>
<dbReference type="STRING" id="1097556.R4XA94"/>
<accession>R4XA94</accession>
<dbReference type="PANTHER" id="PTHR11842:SF11">
    <property type="entry name" value="MITOTIC SPINDLE ASSEMBLY CHECKPOINT PROTEIN MAD2A"/>
    <property type="match status" value="1"/>
</dbReference>
<evidence type="ECO:0000256" key="6">
    <source>
        <dbReference type="ARBA" id="ARBA00023306"/>
    </source>
</evidence>
<comment type="caution">
    <text evidence="8">The sequence shown here is derived from an EMBL/GenBank/DDBJ whole genome shotgun (WGS) entry which is preliminary data.</text>
</comment>
<dbReference type="EMBL" id="CAHR02000097">
    <property type="protein sequence ID" value="CCG82723.1"/>
    <property type="molecule type" value="Genomic_DNA"/>
</dbReference>
<evidence type="ECO:0000256" key="1">
    <source>
        <dbReference type="ARBA" id="ARBA00004123"/>
    </source>
</evidence>
<dbReference type="eggNOG" id="KOG3285">
    <property type="taxonomic scope" value="Eukaryota"/>
</dbReference>
<dbReference type="InterPro" id="IPR003511">
    <property type="entry name" value="HORMA_dom"/>
</dbReference>
<gene>
    <name evidence="8" type="ORF">TAPDE_002856</name>
</gene>
<evidence type="ECO:0000256" key="3">
    <source>
        <dbReference type="ARBA" id="ARBA00022618"/>
    </source>
</evidence>
<organism evidence="8 9">
    <name type="scientific">Taphrina deformans (strain PYCC 5710 / ATCC 11124 / CBS 356.35 / IMI 108563 / JCM 9778 / NBRC 8474)</name>
    <name type="common">Peach leaf curl fungus</name>
    <name type="synonym">Lalaria deformans</name>
    <dbReference type="NCBI Taxonomy" id="1097556"/>
    <lineage>
        <taxon>Eukaryota</taxon>
        <taxon>Fungi</taxon>
        <taxon>Dikarya</taxon>
        <taxon>Ascomycota</taxon>
        <taxon>Taphrinomycotina</taxon>
        <taxon>Taphrinomycetes</taxon>
        <taxon>Taphrinales</taxon>
        <taxon>Taphrinaceae</taxon>
        <taxon>Taphrina</taxon>
    </lineage>
</organism>
<name>R4XA94_TAPDE</name>
<dbReference type="AlphaFoldDB" id="R4XA94"/>
<evidence type="ECO:0000259" key="7">
    <source>
        <dbReference type="PROSITE" id="PS50815"/>
    </source>
</evidence>
<dbReference type="GO" id="GO:0005654">
    <property type="term" value="C:nucleoplasm"/>
    <property type="evidence" value="ECO:0007669"/>
    <property type="project" value="TreeGrafter"/>
</dbReference>
<dbReference type="OrthoDB" id="1806at2759"/>
<evidence type="ECO:0000256" key="5">
    <source>
        <dbReference type="ARBA" id="ARBA00023242"/>
    </source>
</evidence>
<feature type="domain" description="HORMA" evidence="7">
    <location>
        <begin position="15"/>
        <end position="207"/>
    </location>
</feature>
<dbReference type="GO" id="GO:0051301">
    <property type="term" value="P:cell division"/>
    <property type="evidence" value="ECO:0007669"/>
    <property type="project" value="UniProtKB-KW"/>
</dbReference>
<keyword evidence="4" id="KW-0498">Mitosis</keyword>
<evidence type="ECO:0000256" key="2">
    <source>
        <dbReference type="ARBA" id="ARBA00010348"/>
    </source>
</evidence>
<dbReference type="PROSITE" id="PS50815">
    <property type="entry name" value="HORMA"/>
    <property type="match status" value="1"/>
</dbReference>
<dbReference type="GO" id="GO:0000776">
    <property type="term" value="C:kinetochore"/>
    <property type="evidence" value="ECO:0007669"/>
    <property type="project" value="TreeGrafter"/>
</dbReference>
<dbReference type="Proteomes" id="UP000013776">
    <property type="component" value="Unassembled WGS sequence"/>
</dbReference>
<dbReference type="GO" id="GO:0033597">
    <property type="term" value="C:mitotic checkpoint complex"/>
    <property type="evidence" value="ECO:0007669"/>
    <property type="project" value="UniProtKB-ARBA"/>
</dbReference>
<protein>
    <submittedName>
        <fullName evidence="8">HORMA domain-containing protein</fullName>
    </submittedName>
</protein>
<dbReference type="InterPro" id="IPR036570">
    <property type="entry name" value="HORMA_dom_sf"/>
</dbReference>
<sequence length="216" mass="24596">MTSTDAPTRSTLALKGSTKIVSEFFEYSINTILYQRGIYQPEDFKVVKKYGLNMLVSTDDDVKRYIKRIMKQLHSWMGAGKINKLIVCIVSKETGDTMERWQFDVEIMHRQAQTQQSTDTNVPESVVEKDEKEITKEIQSLVRQITASVTFLPELTGRATFNVLVYTDNSGEVPKDWVDSDARDVRNAEAVQLRSFTTGAHKVGLQVSYTLDEQEV</sequence>
<keyword evidence="5" id="KW-0539">Nucleus</keyword>
<keyword evidence="9" id="KW-1185">Reference proteome</keyword>
<comment type="similarity">
    <text evidence="2">Belongs to the MAD2 family.</text>
</comment>
<keyword evidence="6" id="KW-0131">Cell cycle</keyword>
<dbReference type="VEuPathDB" id="FungiDB:TAPDE_002856"/>
<dbReference type="GO" id="GO:0005737">
    <property type="term" value="C:cytoplasm"/>
    <property type="evidence" value="ECO:0007669"/>
    <property type="project" value="TreeGrafter"/>
</dbReference>
<keyword evidence="3" id="KW-0132">Cell division</keyword>
<dbReference type="Pfam" id="PF02301">
    <property type="entry name" value="HORMA"/>
    <property type="match status" value="1"/>
</dbReference>
<proteinExistence type="inferred from homology"/>
<reference evidence="8 9" key="1">
    <citation type="journal article" date="2013" name="MBio">
        <title>Genome sequencing of the plant pathogen Taphrina deformans, the causal agent of peach leaf curl.</title>
        <authorList>
            <person name="Cisse O.H."/>
            <person name="Almeida J.M.G.C.F."/>
            <person name="Fonseca A."/>
            <person name="Kumar A.A."/>
            <person name="Salojaervi J."/>
            <person name="Overmyer K."/>
            <person name="Hauser P.M."/>
            <person name="Pagni M."/>
        </authorList>
    </citation>
    <scope>NUCLEOTIDE SEQUENCE [LARGE SCALE GENOMIC DNA]</scope>
    <source>
        <strain evidence="9">PYCC 5710 / ATCC 11124 / CBS 356.35 / IMI 108563 / JCM 9778 / NBRC 8474</strain>
    </source>
</reference>
<dbReference type="SUPFAM" id="SSF56019">
    <property type="entry name" value="The spindle assembly checkpoint protein mad2"/>
    <property type="match status" value="1"/>
</dbReference>
<evidence type="ECO:0000256" key="4">
    <source>
        <dbReference type="ARBA" id="ARBA00022776"/>
    </source>
</evidence>
<dbReference type="InterPro" id="IPR045091">
    <property type="entry name" value="Mad2-like"/>
</dbReference>
<evidence type="ECO:0000313" key="8">
    <source>
        <dbReference type="EMBL" id="CCG82723.1"/>
    </source>
</evidence>